<keyword evidence="2" id="KW-1185">Reference proteome</keyword>
<protein>
    <submittedName>
        <fullName evidence="1">Uncharacterized protein</fullName>
    </submittedName>
</protein>
<proteinExistence type="predicted"/>
<dbReference type="AlphaFoldDB" id="A0A398BBE4"/>
<name>A0A398BBE4_9BACI</name>
<reference evidence="1 2" key="1">
    <citation type="submission" date="2018-08" db="EMBL/GenBank/DDBJ databases">
        <title>Bacillus jemisoniae sp. nov., Bacillus chryseoplanitiae sp. nov., Bacillus resnikiae sp. nov., and Bacillus frankliniae sp. nov., isolated from Viking spacecraft and associated surfaces.</title>
        <authorList>
            <person name="Seuylemezian A."/>
            <person name="Vaishampayan P."/>
        </authorList>
    </citation>
    <scope>NUCLEOTIDE SEQUENCE [LARGE SCALE GENOMIC DNA]</scope>
    <source>
        <strain evidence="1 2">JJ-247</strain>
    </source>
</reference>
<comment type="caution">
    <text evidence="1">The sequence shown here is derived from an EMBL/GenBank/DDBJ whole genome shotgun (WGS) entry which is preliminary data.</text>
</comment>
<dbReference type="RefSeq" id="WP_119112851.1">
    <property type="nucleotide sequence ID" value="NZ_CBCSEO010000031.1"/>
</dbReference>
<sequence>MTGKLFGRIVKIQVSGDYKAEFTSSELHIEFEVPFDDDEKPNETSVMIYNLSQNSISRIKKGSSLTVQAGYKSDYGVLAQGEISHFFTRREGVDKVTTIKMLEGEDLAKKKTAKPITFKAGTKADVIIKRLASVLGFKLLELKLPKNVIYKKGYTVTGNIENNLIEVVKDCGASMYNRRGGRVIRSIKEGTVEHFRLEDSTGLLQSPEPFDEDGVRGYNVMSLLQHRITVASIIEIESKTANGKYRVKKGKHLCNGDEFRTEMKVI</sequence>
<dbReference type="NCBIfam" id="NF047561">
    <property type="entry name" value="orf58_phage_fam"/>
    <property type="match status" value="1"/>
</dbReference>
<gene>
    <name evidence="1" type="ORF">D1970_10640</name>
</gene>
<evidence type="ECO:0000313" key="2">
    <source>
        <dbReference type="Proteomes" id="UP000265816"/>
    </source>
</evidence>
<dbReference type="Proteomes" id="UP000265816">
    <property type="component" value="Unassembled WGS sequence"/>
</dbReference>
<accession>A0A398BBE4</accession>
<dbReference type="OrthoDB" id="1919832at2"/>
<evidence type="ECO:0000313" key="1">
    <source>
        <dbReference type="EMBL" id="RID85016.1"/>
    </source>
</evidence>
<dbReference type="EMBL" id="QWVT01000017">
    <property type="protein sequence ID" value="RID85016.1"/>
    <property type="molecule type" value="Genomic_DNA"/>
</dbReference>
<organism evidence="1 2">
    <name type="scientific">Mesobacillus zeae</name>
    <dbReference type="NCBI Taxonomy" id="1917180"/>
    <lineage>
        <taxon>Bacteria</taxon>
        <taxon>Bacillati</taxon>
        <taxon>Bacillota</taxon>
        <taxon>Bacilli</taxon>
        <taxon>Bacillales</taxon>
        <taxon>Bacillaceae</taxon>
        <taxon>Mesobacillus</taxon>
    </lineage>
</organism>